<dbReference type="Proteomes" id="UP000215450">
    <property type="component" value="Unassembled WGS sequence"/>
</dbReference>
<sequence>MRDSFQAANVAHKCTTYNYRPKERTPMLKQKDLHALIQQHIPQIHYLEVETTESAEGECTLWERDDCTILLDLAIPEMANLPTALKNISAKLTWLNEHRADIIAQLFAEPKFSGSLKTERAQVEPKLHMVYCSFFVESTEEIFCDFAVSAEDNLLNNRFADCSLEEDNEFTFNSMEQD</sequence>
<dbReference type="AlphaFoldDB" id="A0A238HFD6"/>
<evidence type="ECO:0000313" key="2">
    <source>
        <dbReference type="EMBL" id="SNB63647.1"/>
    </source>
</evidence>
<gene>
    <name evidence="2" type="ORF">KEBURONENSIS_01098</name>
    <name evidence="1" type="ORF">KEBURONENSIS_01174</name>
</gene>
<evidence type="ECO:0000313" key="1">
    <source>
        <dbReference type="EMBL" id="SMQ12164.1"/>
    </source>
</evidence>
<organism evidence="1">
    <name type="scientific">Kingella negevensis</name>
    <dbReference type="NCBI Taxonomy" id="1522312"/>
    <lineage>
        <taxon>Bacteria</taxon>
        <taxon>Pseudomonadati</taxon>
        <taxon>Pseudomonadota</taxon>
        <taxon>Betaproteobacteria</taxon>
        <taxon>Neisseriales</taxon>
        <taxon>Neisseriaceae</taxon>
        <taxon>Kingella</taxon>
    </lineage>
</organism>
<dbReference type="EMBL" id="FXUV01000016">
    <property type="protein sequence ID" value="SMQ12164.1"/>
    <property type="molecule type" value="Genomic_DNA"/>
</dbReference>
<evidence type="ECO:0000313" key="3">
    <source>
        <dbReference type="Proteomes" id="UP000215450"/>
    </source>
</evidence>
<proteinExistence type="predicted"/>
<dbReference type="EMBL" id="FXUV02000018">
    <property type="protein sequence ID" value="SNB63647.1"/>
    <property type="molecule type" value="Genomic_DNA"/>
</dbReference>
<protein>
    <submittedName>
        <fullName evidence="1">Uncharacterized protein</fullName>
    </submittedName>
</protein>
<accession>A0A238HFD6</accession>
<name>A0A238HFD6_9NEIS</name>
<reference evidence="1" key="1">
    <citation type="submission" date="2017-05" db="EMBL/GenBank/DDBJ databases">
        <authorList>
            <person name="Song R."/>
            <person name="Chenine A.L."/>
            <person name="Ruprecht R.M."/>
        </authorList>
    </citation>
    <scope>NUCLEOTIDE SEQUENCE</scope>
    <source>
        <strain evidence="1">Kingella_eburonensis</strain>
    </source>
</reference>
<dbReference type="STRING" id="1522312.GCA_900177895_01481"/>
<keyword evidence="3" id="KW-1185">Reference proteome</keyword>
<reference evidence="2 3" key="2">
    <citation type="submission" date="2017-06" db="EMBL/GenBank/DDBJ databases">
        <authorList>
            <person name="Kim H.J."/>
            <person name="Triplett B.A."/>
        </authorList>
    </citation>
    <scope>NUCLEOTIDE SEQUENCE [LARGE SCALE GENOMIC DNA]</scope>
    <source>
        <strain evidence="2">Kingella_eburonensis</strain>
    </source>
</reference>